<dbReference type="SUPFAM" id="SSF54648">
    <property type="entry name" value="DLC"/>
    <property type="match status" value="1"/>
</dbReference>
<feature type="non-terminal residue" evidence="1">
    <location>
        <position position="116"/>
    </location>
</feature>
<evidence type="ECO:0008006" key="3">
    <source>
        <dbReference type="Google" id="ProtNLM"/>
    </source>
</evidence>
<accession>A0ABN9X6R1</accession>
<dbReference type="CDD" id="cd21450">
    <property type="entry name" value="DLC-like_DYNLL1-like"/>
    <property type="match status" value="1"/>
</dbReference>
<protein>
    <recommendedName>
        <fullName evidence="3">Dynein light chain</fullName>
    </recommendedName>
</protein>
<evidence type="ECO:0000313" key="2">
    <source>
        <dbReference type="Proteomes" id="UP001189429"/>
    </source>
</evidence>
<organism evidence="1 2">
    <name type="scientific">Prorocentrum cordatum</name>
    <dbReference type="NCBI Taxonomy" id="2364126"/>
    <lineage>
        <taxon>Eukaryota</taxon>
        <taxon>Sar</taxon>
        <taxon>Alveolata</taxon>
        <taxon>Dinophyceae</taxon>
        <taxon>Prorocentrales</taxon>
        <taxon>Prorocentraceae</taxon>
        <taxon>Prorocentrum</taxon>
    </lineage>
</organism>
<comment type="caution">
    <text evidence="1">The sequence shown here is derived from an EMBL/GenBank/DDBJ whole genome shotgun (WGS) entry which is preliminary data.</text>
</comment>
<name>A0ABN9X6R1_9DINO</name>
<gene>
    <name evidence="1" type="ORF">PCOR1329_LOCUS73954</name>
</gene>
<dbReference type="InterPro" id="IPR037177">
    <property type="entry name" value="DLC_sf"/>
</dbReference>
<dbReference type="InterPro" id="IPR001372">
    <property type="entry name" value="Dynein_light_chain_typ-1/2"/>
</dbReference>
<sequence>MTTEFGPTWHCMVGRHFASYVTYEKNRYTGFLHRADGVHAVQDALRGGWCGGRFCVCRSSLARTRTRHSADRTCSFGRSTLSVIAEPVRARPEASPGGGEIAAAALLWRILAGAAN</sequence>
<dbReference type="Pfam" id="PF01221">
    <property type="entry name" value="Dynein_light"/>
    <property type="match status" value="1"/>
</dbReference>
<dbReference type="Gene3D" id="3.30.740.10">
    <property type="entry name" value="Protein Inhibitor Of Neuronal Nitric Oxide Synthase"/>
    <property type="match status" value="1"/>
</dbReference>
<proteinExistence type="predicted"/>
<dbReference type="Proteomes" id="UP001189429">
    <property type="component" value="Unassembled WGS sequence"/>
</dbReference>
<reference evidence="1" key="1">
    <citation type="submission" date="2023-10" db="EMBL/GenBank/DDBJ databases">
        <authorList>
            <person name="Chen Y."/>
            <person name="Shah S."/>
            <person name="Dougan E. K."/>
            <person name="Thang M."/>
            <person name="Chan C."/>
        </authorList>
    </citation>
    <scope>NUCLEOTIDE SEQUENCE [LARGE SCALE GENOMIC DNA]</scope>
</reference>
<keyword evidence="2" id="KW-1185">Reference proteome</keyword>
<evidence type="ECO:0000313" key="1">
    <source>
        <dbReference type="EMBL" id="CAK0895104.1"/>
    </source>
</evidence>
<dbReference type="EMBL" id="CAUYUJ010019992">
    <property type="protein sequence ID" value="CAK0895104.1"/>
    <property type="molecule type" value="Genomic_DNA"/>
</dbReference>